<feature type="region of interest" description="Disordered" evidence="7">
    <location>
        <begin position="369"/>
        <end position="391"/>
    </location>
</feature>
<dbReference type="InterPro" id="IPR036013">
    <property type="entry name" value="Band_7/SPFH_dom_sf"/>
</dbReference>
<dbReference type="PANTHER" id="PTHR43327">
    <property type="entry name" value="STOMATIN-LIKE PROTEIN 2, MITOCHONDRIAL"/>
    <property type="match status" value="1"/>
</dbReference>
<comment type="function">
    <text evidence="6">HflC and HflK could encode or regulate a protease.</text>
</comment>
<evidence type="ECO:0000256" key="6">
    <source>
        <dbReference type="RuleBase" id="RU364113"/>
    </source>
</evidence>
<reference evidence="9 10" key="1">
    <citation type="submission" date="2020-03" db="EMBL/GenBank/DDBJ databases">
        <title>Genomic Encyclopedia of Type Strains, Phase IV (KMG-IV): sequencing the most valuable type-strain genomes for metagenomic binning, comparative biology and taxonomic classification.</title>
        <authorList>
            <person name="Goeker M."/>
        </authorList>
    </citation>
    <scope>NUCLEOTIDE SEQUENCE [LARGE SCALE GENOMIC DNA]</scope>
    <source>
        <strain evidence="9 10">DSM 103870</strain>
    </source>
</reference>
<feature type="compositionally biased region" description="Gly residues" evidence="7">
    <location>
        <begin position="19"/>
        <end position="29"/>
    </location>
</feature>
<comment type="similarity">
    <text evidence="2 6">Belongs to the band 7/mec-2 family. HflK subfamily.</text>
</comment>
<gene>
    <name evidence="9" type="ORF">FHS82_001578</name>
</gene>
<evidence type="ECO:0000256" key="7">
    <source>
        <dbReference type="SAM" id="MobiDB-lite"/>
    </source>
</evidence>
<dbReference type="CDD" id="cd03404">
    <property type="entry name" value="SPFH_HflK"/>
    <property type="match status" value="1"/>
</dbReference>
<dbReference type="InterPro" id="IPR020980">
    <property type="entry name" value="Membrane_HflK_N"/>
</dbReference>
<keyword evidence="3" id="KW-0812">Transmembrane</keyword>
<evidence type="ECO:0000256" key="4">
    <source>
        <dbReference type="ARBA" id="ARBA00022989"/>
    </source>
</evidence>
<feature type="region of interest" description="Disordered" evidence="7">
    <location>
        <begin position="1"/>
        <end position="33"/>
    </location>
</feature>
<dbReference type="InterPro" id="IPR010201">
    <property type="entry name" value="HflK"/>
</dbReference>
<dbReference type="SMART" id="SM00244">
    <property type="entry name" value="PHB"/>
    <property type="match status" value="1"/>
</dbReference>
<dbReference type="GO" id="GO:0006508">
    <property type="term" value="P:proteolysis"/>
    <property type="evidence" value="ECO:0007669"/>
    <property type="project" value="UniProtKB-KW"/>
</dbReference>
<organism evidence="9 10">
    <name type="scientific">Pseudochelatococcus lubricantis</name>
    <dbReference type="NCBI Taxonomy" id="1538102"/>
    <lineage>
        <taxon>Bacteria</taxon>
        <taxon>Pseudomonadati</taxon>
        <taxon>Pseudomonadota</taxon>
        <taxon>Alphaproteobacteria</taxon>
        <taxon>Hyphomicrobiales</taxon>
        <taxon>Chelatococcaceae</taxon>
        <taxon>Pseudochelatococcus</taxon>
    </lineage>
</organism>
<proteinExistence type="inferred from homology"/>
<feature type="domain" description="Band 7" evidence="8">
    <location>
        <begin position="72"/>
        <end position="253"/>
    </location>
</feature>
<evidence type="ECO:0000313" key="10">
    <source>
        <dbReference type="Proteomes" id="UP001429580"/>
    </source>
</evidence>
<comment type="subcellular location">
    <subcellularLocation>
        <location evidence="1">Membrane</location>
        <topology evidence="1">Single-pass membrane protein</topology>
    </subcellularLocation>
</comment>
<dbReference type="InterPro" id="IPR050710">
    <property type="entry name" value="Band7/mec-2_domain"/>
</dbReference>
<evidence type="ECO:0000256" key="5">
    <source>
        <dbReference type="ARBA" id="ARBA00023136"/>
    </source>
</evidence>
<evidence type="ECO:0000313" key="9">
    <source>
        <dbReference type="EMBL" id="NIJ57742.1"/>
    </source>
</evidence>
<dbReference type="Gene3D" id="3.30.479.30">
    <property type="entry name" value="Band 7 domain"/>
    <property type="match status" value="1"/>
</dbReference>
<feature type="compositionally biased region" description="Low complexity" evidence="7">
    <location>
        <begin position="369"/>
        <end position="382"/>
    </location>
</feature>
<dbReference type="InterPro" id="IPR001107">
    <property type="entry name" value="Band_7"/>
</dbReference>
<name>A0ABX0UXS8_9HYPH</name>
<dbReference type="NCBIfam" id="TIGR01933">
    <property type="entry name" value="hflK"/>
    <property type="match status" value="1"/>
</dbReference>
<evidence type="ECO:0000256" key="2">
    <source>
        <dbReference type="ARBA" id="ARBA00006971"/>
    </source>
</evidence>
<keyword evidence="10" id="KW-1185">Reference proteome</keyword>
<comment type="caution">
    <text evidence="9">The sequence shown here is derived from an EMBL/GenBank/DDBJ whole genome shotgun (WGS) entry which is preliminary data.</text>
</comment>
<dbReference type="RefSeq" id="WP_166950650.1">
    <property type="nucleotide sequence ID" value="NZ_JAASQI010000003.1"/>
</dbReference>
<keyword evidence="4" id="KW-1133">Transmembrane helix</keyword>
<dbReference type="SUPFAM" id="SSF117892">
    <property type="entry name" value="Band 7/SPFH domain"/>
    <property type="match status" value="1"/>
</dbReference>
<keyword evidence="9" id="KW-0378">Hydrolase</keyword>
<accession>A0ABX0UXS8</accession>
<dbReference type="PANTHER" id="PTHR43327:SF2">
    <property type="entry name" value="MODULATOR OF FTSH PROTEASE HFLK"/>
    <property type="match status" value="1"/>
</dbReference>
<dbReference type="GO" id="GO:0008233">
    <property type="term" value="F:peptidase activity"/>
    <property type="evidence" value="ECO:0007669"/>
    <property type="project" value="UniProtKB-KW"/>
</dbReference>
<evidence type="ECO:0000256" key="1">
    <source>
        <dbReference type="ARBA" id="ARBA00004167"/>
    </source>
</evidence>
<sequence>MPWSNQSGGPWGQKPQGPWGTGPQGGGGQQPDLEDILRRGQDKLKGILPGGGGGARGIAVVALGAVLLWLATGFYTVRPDEVGLNLIFGKFVGKTGEGLRYNFPYPVGSVIKPRVTTVNTIEVGQRTGDTSQRISQREVPEESLMLTGDENIVDINFTVQWQVSPSSPENYVFNLKNPDASIKAVAESAMREEVGRRNIQAVLTTDRGPIESEVRRLMQAQLDEYGAGVEIRQVQLQKVDPPQQVIDAFRDVQAARQDQDRLRNEAETYASRVVPEARGEAARITQAAEGYRESVVADARGAAGRFTQVYETYKAAPAVTRERMFIETLEKVLGSTDKVILDQSGTQGALPLLPLGALQVPGVLQPQAGAAARPPAQAPQAGTVIQQGAAR</sequence>
<dbReference type="Pfam" id="PF01145">
    <property type="entry name" value="Band_7"/>
    <property type="match status" value="1"/>
</dbReference>
<dbReference type="EMBL" id="JAASQI010000003">
    <property type="protein sequence ID" value="NIJ57742.1"/>
    <property type="molecule type" value="Genomic_DNA"/>
</dbReference>
<protein>
    <recommendedName>
        <fullName evidence="6">Protein HflK</fullName>
    </recommendedName>
</protein>
<keyword evidence="5" id="KW-0472">Membrane</keyword>
<evidence type="ECO:0000259" key="8">
    <source>
        <dbReference type="SMART" id="SM00244"/>
    </source>
</evidence>
<evidence type="ECO:0000256" key="3">
    <source>
        <dbReference type="ARBA" id="ARBA00022692"/>
    </source>
</evidence>
<comment type="subunit">
    <text evidence="6">HflC and HflK may interact to form a multimeric complex.</text>
</comment>
<dbReference type="Pfam" id="PF12221">
    <property type="entry name" value="HflK_N"/>
    <property type="match status" value="1"/>
</dbReference>
<dbReference type="Proteomes" id="UP001429580">
    <property type="component" value="Unassembled WGS sequence"/>
</dbReference>
<keyword evidence="9" id="KW-0645">Protease</keyword>